<organism evidence="2 3">
    <name type="scientific">Limnothrix redekei LRLZ20PSL1</name>
    <dbReference type="NCBI Taxonomy" id="3112953"/>
    <lineage>
        <taxon>Bacteria</taxon>
        <taxon>Bacillati</taxon>
        <taxon>Cyanobacteriota</taxon>
        <taxon>Cyanophyceae</taxon>
        <taxon>Pseudanabaenales</taxon>
        <taxon>Pseudanabaenaceae</taxon>
        <taxon>Limnothrix</taxon>
    </lineage>
</organism>
<comment type="caution">
    <text evidence="2">The sequence shown here is derived from an EMBL/GenBank/DDBJ whole genome shotgun (WGS) entry which is preliminary data.</text>
</comment>
<dbReference type="PANTHER" id="PTHR37835:SF1">
    <property type="entry name" value="ALPHA-CLOSTRIPAIN"/>
    <property type="match status" value="1"/>
</dbReference>
<dbReference type="EMBL" id="JAZAQF010000001">
    <property type="protein sequence ID" value="MFG3816024.1"/>
    <property type="molecule type" value="Genomic_DNA"/>
</dbReference>
<name>A0ABW7C7C8_9CYAN</name>
<reference evidence="3" key="1">
    <citation type="journal article" date="2024" name="Algal Res.">
        <title>Biochemical, toxicological and genomic investigation of a high-biomass producing Limnothrix strain isolated from Italian shallow drinking water reservoir.</title>
        <authorList>
            <person name="Simonazzi M."/>
            <person name="Shishido T.K."/>
            <person name="Delbaje E."/>
            <person name="Wahlsten M."/>
            <person name="Fewer D.P."/>
            <person name="Sivonen K."/>
            <person name="Pezzolesi L."/>
            <person name="Pistocchi R."/>
        </authorList>
    </citation>
    <scope>NUCLEOTIDE SEQUENCE [LARGE SCALE GENOMIC DNA]</scope>
    <source>
        <strain evidence="3">LRLZ20PSL1</strain>
    </source>
</reference>
<dbReference type="InterPro" id="IPR005077">
    <property type="entry name" value="Peptidase_C11"/>
</dbReference>
<sequence>MKSWRDPLARIDRLDWFDRFDRPNQLNRLVNRRSLLTRWFPAGLAWSFTSGWAKHSQAASGRSPMGLLYWMPYDNDLAPAGPKILRWLTEATRRNPTLTLAVQADLPESGKMMRAVLGPLATDRSVVEQSPEVTWIDSDNSADPQNFAEYLRWAVKRFPVEHWALVILGHGGRLDQISPDDQPNHHLDPHPSSPQGDHVRSWLTLADLTTALKEFQIRTNDGLELLFLQNCNRSTLEILASLAPHAHWILASQKLLGEPNAYYDRFCDWLAQNPTANGQDAARAIVRYESPAMYRSYSIINSQAFRELPSVLNPLIDRFLDASVTSSLSPLGYDRLRPYVYFNEAYTDAREFFQLLSNQVPQARTAHAALERWFDRAIELHRSPQAPPNSGLGVGLWLPQTRTELQQRQDLSLYRQTRLAQCLETSLFSR</sequence>
<dbReference type="RefSeq" id="WP_393009630.1">
    <property type="nucleotide sequence ID" value="NZ_JAZAQF010000001.1"/>
</dbReference>
<feature type="region of interest" description="Disordered" evidence="1">
    <location>
        <begin position="177"/>
        <end position="198"/>
    </location>
</feature>
<dbReference type="Proteomes" id="UP001604335">
    <property type="component" value="Unassembled WGS sequence"/>
</dbReference>
<protein>
    <submittedName>
        <fullName evidence="2">Clostripain-related cysteine peptidase</fullName>
    </submittedName>
</protein>
<evidence type="ECO:0000256" key="1">
    <source>
        <dbReference type="SAM" id="MobiDB-lite"/>
    </source>
</evidence>
<accession>A0ABW7C7C8</accession>
<dbReference type="Gene3D" id="3.40.50.11970">
    <property type="match status" value="1"/>
</dbReference>
<dbReference type="PANTHER" id="PTHR37835">
    <property type="entry name" value="ALPHA-CLOSTRIPAIN"/>
    <property type="match status" value="1"/>
</dbReference>
<keyword evidence="3" id="KW-1185">Reference proteome</keyword>
<gene>
    <name evidence="2" type="ORF">VPK24_00115</name>
</gene>
<dbReference type="Pfam" id="PF03415">
    <property type="entry name" value="Peptidase_C11"/>
    <property type="match status" value="1"/>
</dbReference>
<evidence type="ECO:0000313" key="3">
    <source>
        <dbReference type="Proteomes" id="UP001604335"/>
    </source>
</evidence>
<evidence type="ECO:0000313" key="2">
    <source>
        <dbReference type="EMBL" id="MFG3816024.1"/>
    </source>
</evidence>
<proteinExistence type="predicted"/>